<feature type="domain" description="Putative restriction endonuclease" evidence="1">
    <location>
        <begin position="33"/>
        <end position="176"/>
    </location>
</feature>
<dbReference type="CDD" id="cd06260">
    <property type="entry name" value="DUF820-like"/>
    <property type="match status" value="1"/>
</dbReference>
<dbReference type="RefSeq" id="WP_153818691.1">
    <property type="nucleotide sequence ID" value="NZ_WJIE01000002.1"/>
</dbReference>
<organism evidence="2 3">
    <name type="scientific">Polyangium spumosum</name>
    <dbReference type="NCBI Taxonomy" id="889282"/>
    <lineage>
        <taxon>Bacteria</taxon>
        <taxon>Pseudomonadati</taxon>
        <taxon>Myxococcota</taxon>
        <taxon>Polyangia</taxon>
        <taxon>Polyangiales</taxon>
        <taxon>Polyangiaceae</taxon>
        <taxon>Polyangium</taxon>
    </lineage>
</organism>
<dbReference type="Gene3D" id="3.90.1570.10">
    <property type="entry name" value="tt1808, chain A"/>
    <property type="match status" value="1"/>
</dbReference>
<dbReference type="InterPro" id="IPR011335">
    <property type="entry name" value="Restrct_endonuc-II-like"/>
</dbReference>
<sequence>MGDPARKIPTFEELLAEIDRLPEYLSGEIIEPGVIRTMSRPDAPHRRAARECQWALRGASADVTGSGWWIEQEPAVRFGERLFNPDLAGWRVERCPDPPHGYPITLTPDWVCEVLSPSTARDDRKIKLPHYARSGVEWVWLIDPEIHLVEVFRAERQQLWLVTSAGEEETPRLPPFDLEINLVSFWIPRKPAEPPSP</sequence>
<dbReference type="EMBL" id="WJIE01000002">
    <property type="protein sequence ID" value="MRG91825.1"/>
    <property type="molecule type" value="Genomic_DNA"/>
</dbReference>
<keyword evidence="2" id="KW-0378">Hydrolase</keyword>
<dbReference type="InterPro" id="IPR012296">
    <property type="entry name" value="Nuclease_put_TT1808"/>
</dbReference>
<dbReference type="PANTHER" id="PTHR34107:SF4">
    <property type="entry name" value="SLL1222 PROTEIN"/>
    <property type="match status" value="1"/>
</dbReference>
<dbReference type="Proteomes" id="UP000440224">
    <property type="component" value="Unassembled WGS sequence"/>
</dbReference>
<keyword evidence="2" id="KW-0255">Endonuclease</keyword>
<dbReference type="SUPFAM" id="SSF52980">
    <property type="entry name" value="Restriction endonuclease-like"/>
    <property type="match status" value="1"/>
</dbReference>
<dbReference type="InterPro" id="IPR008538">
    <property type="entry name" value="Uma2"/>
</dbReference>
<dbReference type="GO" id="GO:0004519">
    <property type="term" value="F:endonuclease activity"/>
    <property type="evidence" value="ECO:0007669"/>
    <property type="project" value="UniProtKB-KW"/>
</dbReference>
<dbReference type="Pfam" id="PF05685">
    <property type="entry name" value="Uma2"/>
    <property type="match status" value="1"/>
</dbReference>
<comment type="caution">
    <text evidence="2">The sequence shown here is derived from an EMBL/GenBank/DDBJ whole genome shotgun (WGS) entry which is preliminary data.</text>
</comment>
<reference evidence="2 3" key="1">
    <citation type="submission" date="2019-10" db="EMBL/GenBank/DDBJ databases">
        <title>A soil myxobacterium in the family Polyangiaceae.</title>
        <authorList>
            <person name="Li Y."/>
            <person name="Wang J."/>
        </authorList>
    </citation>
    <scope>NUCLEOTIDE SEQUENCE [LARGE SCALE GENOMIC DNA]</scope>
    <source>
        <strain evidence="2 3">DSM 14734</strain>
    </source>
</reference>
<protein>
    <submittedName>
        <fullName evidence="2">Uma2 family endonuclease</fullName>
    </submittedName>
</protein>
<dbReference type="OrthoDB" id="517930at2"/>
<dbReference type="AlphaFoldDB" id="A0A6N7PNV0"/>
<proteinExistence type="predicted"/>
<keyword evidence="2" id="KW-0540">Nuclease</keyword>
<dbReference type="PANTHER" id="PTHR34107">
    <property type="entry name" value="SLL0198 PROTEIN-RELATED"/>
    <property type="match status" value="1"/>
</dbReference>
<accession>A0A6N7PNV0</accession>
<keyword evidence="3" id="KW-1185">Reference proteome</keyword>
<evidence type="ECO:0000313" key="2">
    <source>
        <dbReference type="EMBL" id="MRG91825.1"/>
    </source>
</evidence>
<name>A0A6N7PNV0_9BACT</name>
<gene>
    <name evidence="2" type="ORF">GF068_07780</name>
</gene>
<evidence type="ECO:0000259" key="1">
    <source>
        <dbReference type="Pfam" id="PF05685"/>
    </source>
</evidence>
<evidence type="ECO:0000313" key="3">
    <source>
        <dbReference type="Proteomes" id="UP000440224"/>
    </source>
</evidence>